<feature type="domain" description="Translation elongation factor EFTs/EF1B dimerisation" evidence="9">
    <location>
        <begin position="127"/>
        <end position="275"/>
    </location>
</feature>
<sequence>MSSQGFVYRVSLLLNVCIGVVFIALAVSNIHAAKTNLAAPTMATHRMIPVQHRPIPRLAYGVSRMRLRDMGRDVRVFGEISAKVVKQLRDKTGVGMMQCKKALSESDGNLEKAEEYLRAKGIAGAAKKASRVAAEGAIVSYIHAGSRLGVLMEVNCETDFVSRGEQFKELAESLAMQVAANPGVEYVNVDDADPEYVRKETEVIKQMEDLKTKPENIRDQITAGRVAKLVKEKALLEQPYIIDPTKNVNQALVEAISKIGENIKIRRFTRFNLGEGIEKKQGDLAKEVEEQTMAMKKEAEAKKEDDSKAENAEAEAKQDKPKVAVSAKFVKQLRDKTGAGMMDCKKALAETDNDIQAAEDYLRKKGIAGAAKKAGRTAAEGLVVEYIHPGSRMGVLLELNCETDFVARGEKFQELANNLAMQVAANPDVQYVSLSDANPEDREKEFEIEMNREDLATKPENIRAQIVKGRVEKIFKERALLEQDYIMDNSKTVEQAVKEAIATIGENIVIRRFQKFKLGEGIAKREDNFAEEVAAQMGS</sequence>
<feature type="domain" description="Translation elongation factor EFTs/EF1B dimerisation" evidence="9">
    <location>
        <begin position="379"/>
        <end position="500"/>
    </location>
</feature>
<dbReference type="PROSITE" id="PS01127">
    <property type="entry name" value="EF_TS_2"/>
    <property type="match status" value="2"/>
</dbReference>
<dbReference type="InterPro" id="IPR001816">
    <property type="entry name" value="Transl_elong_EFTs/EF1B"/>
</dbReference>
<dbReference type="InterPro" id="IPR014039">
    <property type="entry name" value="Transl_elong_EFTs/EF1B_dimer"/>
</dbReference>
<dbReference type="PANTHER" id="PTHR11741">
    <property type="entry name" value="ELONGATION FACTOR TS"/>
    <property type="match status" value="1"/>
</dbReference>
<feature type="transmembrane region" description="Helical" evidence="8">
    <location>
        <begin position="12"/>
        <end position="32"/>
    </location>
</feature>
<protein>
    <recommendedName>
        <fullName evidence="5">Elongation factor Ts, mitochondrial</fullName>
        <shortName evidence="5">EF-Ts</shortName>
        <shortName evidence="5">EF-TsMt</shortName>
    </recommendedName>
</protein>
<evidence type="ECO:0000256" key="8">
    <source>
        <dbReference type="SAM" id="Phobius"/>
    </source>
</evidence>
<evidence type="ECO:0000256" key="5">
    <source>
        <dbReference type="HAMAP-Rule" id="MF_03135"/>
    </source>
</evidence>
<comment type="subcellular location">
    <subcellularLocation>
        <location evidence="5">Mitochondrion</location>
    </subcellularLocation>
</comment>
<comment type="function">
    <text evidence="4 5 6">Associates with the EF-Tu.GDP complex and induces the exchange of GDP to GTP. It remains bound to the aminoacyl-tRNA.EF-Tu.GTP complex up to the GTP hydrolysis stage on the ribosome.</text>
</comment>
<comment type="similarity">
    <text evidence="1 5 6">Belongs to the EF-Ts family.</text>
</comment>
<dbReference type="Pfam" id="PF00889">
    <property type="entry name" value="EF_TS"/>
    <property type="match status" value="2"/>
</dbReference>
<dbReference type="HAMAP" id="MF_00050">
    <property type="entry name" value="EF_Ts"/>
    <property type="match status" value="2"/>
</dbReference>
<dbReference type="InterPro" id="IPR009060">
    <property type="entry name" value="UBA-like_sf"/>
</dbReference>
<feature type="region of interest" description="Disordered" evidence="7">
    <location>
        <begin position="295"/>
        <end position="319"/>
    </location>
</feature>
<dbReference type="PROSITE" id="PS01126">
    <property type="entry name" value="EF_TS_1"/>
    <property type="match status" value="1"/>
</dbReference>
<evidence type="ECO:0000256" key="3">
    <source>
        <dbReference type="ARBA" id="ARBA00022917"/>
    </source>
</evidence>
<evidence type="ECO:0000256" key="2">
    <source>
        <dbReference type="ARBA" id="ARBA00022768"/>
    </source>
</evidence>
<gene>
    <name evidence="10" type="ORF">LAMO00422_LOCUS5280</name>
</gene>
<keyword evidence="2 5" id="KW-0251">Elongation factor</keyword>
<evidence type="ECO:0000313" key="10">
    <source>
        <dbReference type="EMBL" id="CAD8439216.1"/>
    </source>
</evidence>
<keyword evidence="8" id="KW-0472">Membrane</keyword>
<dbReference type="Gene3D" id="3.30.479.20">
    <property type="entry name" value="Elongation factor Ts, dimerisation domain"/>
    <property type="match status" value="2"/>
</dbReference>
<name>A0A7S0D097_9EUKA</name>
<dbReference type="GO" id="GO:0070125">
    <property type="term" value="P:mitochondrial translational elongation"/>
    <property type="evidence" value="ECO:0007669"/>
    <property type="project" value="TreeGrafter"/>
</dbReference>
<evidence type="ECO:0000256" key="7">
    <source>
        <dbReference type="SAM" id="MobiDB-lite"/>
    </source>
</evidence>
<accession>A0A7S0D097</accession>
<dbReference type="Gene3D" id="1.10.8.10">
    <property type="entry name" value="DNA helicase RuvA subunit, C-terminal domain"/>
    <property type="match status" value="2"/>
</dbReference>
<dbReference type="InterPro" id="IPR036402">
    <property type="entry name" value="EF-Ts_dimer_sf"/>
</dbReference>
<dbReference type="GO" id="GO:0003746">
    <property type="term" value="F:translation elongation factor activity"/>
    <property type="evidence" value="ECO:0007669"/>
    <property type="project" value="UniProtKB-UniRule"/>
</dbReference>
<evidence type="ECO:0000256" key="6">
    <source>
        <dbReference type="RuleBase" id="RU000642"/>
    </source>
</evidence>
<dbReference type="Gene3D" id="1.10.286.20">
    <property type="match status" value="2"/>
</dbReference>
<keyword evidence="8" id="KW-0812">Transmembrane</keyword>
<dbReference type="InterPro" id="IPR018101">
    <property type="entry name" value="Transl_elong_Ts_CS"/>
</dbReference>
<dbReference type="EMBL" id="HBEM01007537">
    <property type="protein sequence ID" value="CAD8439216.1"/>
    <property type="molecule type" value="Transcribed_RNA"/>
</dbReference>
<keyword evidence="3 5" id="KW-0648">Protein biosynthesis</keyword>
<evidence type="ECO:0000259" key="9">
    <source>
        <dbReference type="Pfam" id="PF00889"/>
    </source>
</evidence>
<dbReference type="NCBIfam" id="TIGR00116">
    <property type="entry name" value="tsf"/>
    <property type="match status" value="2"/>
</dbReference>
<evidence type="ECO:0000256" key="1">
    <source>
        <dbReference type="ARBA" id="ARBA00005532"/>
    </source>
</evidence>
<dbReference type="GO" id="GO:0005739">
    <property type="term" value="C:mitochondrion"/>
    <property type="evidence" value="ECO:0007669"/>
    <property type="project" value="UniProtKB-SubCell"/>
</dbReference>
<organism evidence="10">
    <name type="scientific">Amorphochlora amoebiformis</name>
    <dbReference type="NCBI Taxonomy" id="1561963"/>
    <lineage>
        <taxon>Eukaryota</taxon>
        <taxon>Sar</taxon>
        <taxon>Rhizaria</taxon>
        <taxon>Cercozoa</taxon>
        <taxon>Chlorarachniophyceae</taxon>
        <taxon>Amorphochlora</taxon>
    </lineage>
</organism>
<dbReference type="AlphaFoldDB" id="A0A7S0D097"/>
<evidence type="ECO:0000256" key="4">
    <source>
        <dbReference type="ARBA" id="ARBA00025453"/>
    </source>
</evidence>
<keyword evidence="8" id="KW-1133">Transmembrane helix</keyword>
<reference evidence="10" key="1">
    <citation type="submission" date="2021-01" db="EMBL/GenBank/DDBJ databases">
        <authorList>
            <person name="Corre E."/>
            <person name="Pelletier E."/>
            <person name="Niang G."/>
            <person name="Scheremetjew M."/>
            <person name="Finn R."/>
            <person name="Kale V."/>
            <person name="Holt S."/>
            <person name="Cochrane G."/>
            <person name="Meng A."/>
            <person name="Brown T."/>
            <person name="Cohen L."/>
        </authorList>
    </citation>
    <scope>NUCLEOTIDE SEQUENCE</scope>
    <source>
        <strain evidence="10">CCMP2058</strain>
    </source>
</reference>
<dbReference type="FunFam" id="1.10.8.10:FF:000001">
    <property type="entry name" value="Elongation factor Ts"/>
    <property type="match status" value="2"/>
</dbReference>
<dbReference type="SUPFAM" id="SSF54713">
    <property type="entry name" value="Elongation factor Ts (EF-Ts), dimerisation domain"/>
    <property type="match status" value="2"/>
</dbReference>
<dbReference type="CDD" id="cd14275">
    <property type="entry name" value="UBA_EF-Ts"/>
    <property type="match status" value="2"/>
</dbReference>
<keyword evidence="5" id="KW-0496">Mitochondrion</keyword>
<dbReference type="SUPFAM" id="SSF46934">
    <property type="entry name" value="UBA-like"/>
    <property type="match status" value="2"/>
</dbReference>
<dbReference type="PANTHER" id="PTHR11741:SF10">
    <property type="entry name" value="POLYPROTEIN OF EF-TS, CHLOROPLASTIC"/>
    <property type="match status" value="1"/>
</dbReference>
<proteinExistence type="inferred from homology"/>